<feature type="region of interest" description="Disordered" evidence="4">
    <location>
        <begin position="1"/>
        <end position="29"/>
    </location>
</feature>
<dbReference type="OrthoDB" id="538223at2759"/>
<dbReference type="CDD" id="cd21037">
    <property type="entry name" value="MLKL_NTD"/>
    <property type="match status" value="1"/>
</dbReference>
<reference evidence="6 7" key="1">
    <citation type="journal article" date="2011" name="PLoS Pathog.">
        <title>Endophytic Life Strategies Decoded by Genome and Transcriptome Analyses of the Mutualistic Root Symbiont Piriformospora indica.</title>
        <authorList>
            <person name="Zuccaro A."/>
            <person name="Lahrmann U."/>
            <person name="Guldener U."/>
            <person name="Langen G."/>
            <person name="Pfiffi S."/>
            <person name="Biedenkopf D."/>
            <person name="Wong P."/>
            <person name="Samans B."/>
            <person name="Grimm C."/>
            <person name="Basiewicz M."/>
            <person name="Murat C."/>
            <person name="Martin F."/>
            <person name="Kogel K.H."/>
        </authorList>
    </citation>
    <scope>NUCLEOTIDE SEQUENCE [LARGE SCALE GENOMIC DNA]</scope>
    <source>
        <strain evidence="6 7">DSM 11827</strain>
    </source>
</reference>
<feature type="repeat" description="WD" evidence="3">
    <location>
        <begin position="970"/>
        <end position="1011"/>
    </location>
</feature>
<dbReference type="InterPro" id="IPR020472">
    <property type="entry name" value="WD40_PAC1"/>
</dbReference>
<dbReference type="InterPro" id="IPR011047">
    <property type="entry name" value="Quinoprotein_ADH-like_sf"/>
</dbReference>
<evidence type="ECO:0000256" key="1">
    <source>
        <dbReference type="ARBA" id="ARBA00022574"/>
    </source>
</evidence>
<evidence type="ECO:0000313" key="7">
    <source>
        <dbReference type="Proteomes" id="UP000007148"/>
    </source>
</evidence>
<name>G4THC0_SERID</name>
<dbReference type="InterPro" id="IPR059179">
    <property type="entry name" value="MLKL-like_MCAfunc"/>
</dbReference>
<feature type="repeat" description="WD" evidence="3">
    <location>
        <begin position="841"/>
        <end position="882"/>
    </location>
</feature>
<protein>
    <submittedName>
        <fullName evidence="6">Related to WD40-repeat protein (Notchless protein)</fullName>
    </submittedName>
</protein>
<dbReference type="Pfam" id="PF00400">
    <property type="entry name" value="WD40"/>
    <property type="match status" value="14"/>
</dbReference>
<feature type="repeat" description="WD" evidence="3">
    <location>
        <begin position="1185"/>
        <end position="1226"/>
    </location>
</feature>
<dbReference type="PROSITE" id="PS00678">
    <property type="entry name" value="WD_REPEATS_1"/>
    <property type="match status" value="11"/>
</dbReference>
<feature type="repeat" description="WD" evidence="3">
    <location>
        <begin position="1142"/>
        <end position="1183"/>
    </location>
</feature>
<dbReference type="InterPro" id="IPR056884">
    <property type="entry name" value="NPHP3-like_N"/>
</dbReference>
<evidence type="ECO:0000256" key="2">
    <source>
        <dbReference type="ARBA" id="ARBA00022737"/>
    </source>
</evidence>
<dbReference type="PROSITE" id="PS50082">
    <property type="entry name" value="WD_REPEATS_2"/>
    <property type="match status" value="14"/>
</dbReference>
<dbReference type="Pfam" id="PF24883">
    <property type="entry name" value="NPHP3_N"/>
    <property type="match status" value="1"/>
</dbReference>
<evidence type="ECO:0000313" key="6">
    <source>
        <dbReference type="EMBL" id="CCA70723.1"/>
    </source>
</evidence>
<dbReference type="InterPro" id="IPR019775">
    <property type="entry name" value="WD40_repeat_CS"/>
</dbReference>
<feature type="domain" description="Nephrocystin 3-like N-terminal" evidence="5">
    <location>
        <begin position="256"/>
        <end position="410"/>
    </location>
</feature>
<keyword evidence="1 3" id="KW-0853">WD repeat</keyword>
<dbReference type="Gene3D" id="2.130.10.10">
    <property type="entry name" value="YVTN repeat-like/Quinoprotein amine dehydrogenase"/>
    <property type="match status" value="4"/>
</dbReference>
<comment type="caution">
    <text evidence="6">The sequence shown here is derived from an EMBL/GenBank/DDBJ whole genome shotgun (WGS) entry which is preliminary data.</text>
</comment>
<dbReference type="PANTHER" id="PTHR44129">
    <property type="entry name" value="WD REPEAT-CONTAINING PROTEIN POP1"/>
    <property type="match status" value="1"/>
</dbReference>
<dbReference type="SUPFAM" id="SSF52540">
    <property type="entry name" value="P-loop containing nucleoside triphosphate hydrolases"/>
    <property type="match status" value="1"/>
</dbReference>
<dbReference type="InterPro" id="IPR015943">
    <property type="entry name" value="WD40/YVTN_repeat-like_dom_sf"/>
</dbReference>
<dbReference type="EMBL" id="CAFZ01000092">
    <property type="protein sequence ID" value="CCA70723.1"/>
    <property type="molecule type" value="Genomic_DNA"/>
</dbReference>
<keyword evidence="7" id="KW-1185">Reference proteome</keyword>
<dbReference type="InterPro" id="IPR001680">
    <property type="entry name" value="WD40_rpt"/>
</dbReference>
<dbReference type="Gene3D" id="3.40.50.300">
    <property type="entry name" value="P-loop containing nucleotide triphosphate hydrolases"/>
    <property type="match status" value="1"/>
</dbReference>
<feature type="repeat" description="WD" evidence="3">
    <location>
        <begin position="1228"/>
        <end position="1269"/>
    </location>
</feature>
<feature type="repeat" description="WD" evidence="3">
    <location>
        <begin position="1271"/>
        <end position="1312"/>
    </location>
</feature>
<dbReference type="PROSITE" id="PS50294">
    <property type="entry name" value="WD_REPEATS_REGION"/>
    <property type="match status" value="14"/>
</dbReference>
<dbReference type="CDD" id="cd00200">
    <property type="entry name" value="WD40"/>
    <property type="match status" value="2"/>
</dbReference>
<dbReference type="SUPFAM" id="SSF50978">
    <property type="entry name" value="WD40 repeat-like"/>
    <property type="match status" value="2"/>
</dbReference>
<feature type="repeat" description="WD" evidence="3">
    <location>
        <begin position="1314"/>
        <end position="1355"/>
    </location>
</feature>
<dbReference type="SMART" id="SM00320">
    <property type="entry name" value="WD40"/>
    <property type="match status" value="14"/>
</dbReference>
<dbReference type="InterPro" id="IPR036322">
    <property type="entry name" value="WD40_repeat_dom_sf"/>
</dbReference>
<evidence type="ECO:0000256" key="4">
    <source>
        <dbReference type="SAM" id="MobiDB-lite"/>
    </source>
</evidence>
<feature type="repeat" description="WD" evidence="3">
    <location>
        <begin position="884"/>
        <end position="925"/>
    </location>
</feature>
<dbReference type="HOGENOM" id="CLU_000288_6_3_1"/>
<dbReference type="STRING" id="1109443.G4THC0"/>
<evidence type="ECO:0000259" key="5">
    <source>
        <dbReference type="Pfam" id="PF24883"/>
    </source>
</evidence>
<feature type="repeat" description="WD" evidence="3">
    <location>
        <begin position="1056"/>
        <end position="1097"/>
    </location>
</feature>
<feature type="compositionally biased region" description="Low complexity" evidence="4">
    <location>
        <begin position="16"/>
        <end position="27"/>
    </location>
</feature>
<organism evidence="6 7">
    <name type="scientific">Serendipita indica (strain DSM 11827)</name>
    <name type="common">Root endophyte fungus</name>
    <name type="synonym">Piriformospora indica</name>
    <dbReference type="NCBI Taxonomy" id="1109443"/>
    <lineage>
        <taxon>Eukaryota</taxon>
        <taxon>Fungi</taxon>
        <taxon>Dikarya</taxon>
        <taxon>Basidiomycota</taxon>
        <taxon>Agaricomycotina</taxon>
        <taxon>Agaricomycetes</taxon>
        <taxon>Sebacinales</taxon>
        <taxon>Serendipitaceae</taxon>
        <taxon>Serendipita</taxon>
    </lineage>
</organism>
<dbReference type="Proteomes" id="UP000007148">
    <property type="component" value="Unassembled WGS sequence"/>
</dbReference>
<accession>G4THC0</accession>
<feature type="repeat" description="WD" evidence="3">
    <location>
        <begin position="927"/>
        <end position="968"/>
    </location>
</feature>
<keyword evidence="2" id="KW-0677">Repeat</keyword>
<gene>
    <name evidence="6" type="ORF">PIIN_04657</name>
</gene>
<dbReference type="InParanoid" id="G4THC0"/>
<dbReference type="InterPro" id="IPR050349">
    <property type="entry name" value="WD_LIS1/nudF_dynein_reg"/>
</dbReference>
<dbReference type="InterPro" id="IPR027417">
    <property type="entry name" value="P-loop_NTPase"/>
</dbReference>
<proteinExistence type="predicted"/>
<dbReference type="PRINTS" id="PR00320">
    <property type="entry name" value="GPROTEINBRPT"/>
</dbReference>
<feature type="compositionally biased region" description="Basic and acidic residues" evidence="4">
    <location>
        <begin position="1"/>
        <end position="14"/>
    </location>
</feature>
<feature type="repeat" description="WD" evidence="3">
    <location>
        <begin position="798"/>
        <end position="839"/>
    </location>
</feature>
<feature type="repeat" description="WD" evidence="3">
    <location>
        <begin position="1357"/>
        <end position="1398"/>
    </location>
</feature>
<dbReference type="SUPFAM" id="SSF50998">
    <property type="entry name" value="Quinoprotein alcohol dehydrogenase-like"/>
    <property type="match status" value="1"/>
</dbReference>
<evidence type="ECO:0000256" key="3">
    <source>
        <dbReference type="PROSITE-ProRule" id="PRU00221"/>
    </source>
</evidence>
<dbReference type="eggNOG" id="KOG4155">
    <property type="taxonomic scope" value="Eukaryota"/>
</dbReference>
<feature type="repeat" description="WD" evidence="3">
    <location>
        <begin position="1013"/>
        <end position="1054"/>
    </location>
</feature>
<feature type="repeat" description="WD" evidence="3">
    <location>
        <begin position="1099"/>
        <end position="1140"/>
    </location>
</feature>
<sequence length="1494" mass="164541">MSRSVKPEKHHKADNAPGPSSSASPSTSKKDQVYDTLIVGLDVAANVAEGSDILAPLKAACRATKSILEVMQAIENNQAEWTDLTRRLKEFMSALEGQIALFETYSLGERVVDEAFRRPILHYVEFLEETHDVVVNLTTKRKRNKFGVFKSMTKAKVDAEEIHKLNRNIEDRHKQFMEALAIFTAFHVQVVKENINVTKNKVESTQINVEATKAWVEKIVTGVDTSAILQLPMVAFNASSVHSTCLQGTREVVLRTICSWAEDEISQKPIFWLCDIAGSGKSTVAMSVAQMWRKKGIYGGQFFFSLISNEGSTTEKFCSTIARELAQQVPELKPYIAKAVEQNPAIMRSSLQEQLQTLVINPLRQRQQRVILVIDAVDECKSGAQRKELLDTITMAARETNNLKLFITSRPDPVIETVLRPLSIKAELKDRLHDVNHHDNLDDIATYVHQSLGDVLSLEKRQQLTAKASGLFIWASTACRMLTNEATFDTPEVIYERLISVDQAGDIDDVYDLVFQRTDPKSRVTMCSMLALLLAAYEPLTINDLDDLSKHNAVNGNAKALVRNLGSVLLEDPATNLVQFRHPTLVEYLRRRCIAPAADSHHRIYIDLANAHGQAASWCFQRLKSPTEGLKFNICQIESSFNLNREIPDLDARISRLIPRKLRYASPHWPFHVAETNDNWRSKLKKELEYATQCPYVLYWMEVLGLTGGVPRAIAGLRAIARHTGLDVGTASRINEIRRFMIAFAVPIQDSAPHIYLSALAFTPKKSMLHLQSMKQYENTLNVTQGLEETYPGLPNSLRGHKLRVRSVGFSPDGSRIVSGSDDCTIRLWDVDTGQAVGEPLQGHGDGVCAVEFSPDGSRIVSGSHDNTIRFWHVDTGQPDGEPLRGHQNSVWVVAFSPDGSRVVSGSRDWTIRIWDVETGEPVGEPFSGHQGSVNTVGFSPDGSRVVSGSDDRTIRLWDVDTGHPVGKPLLSHTDWIYAVGFSPDGSRIVSGSLDSTIQLWDVETGQAVGEPLRGHLGQVLTAKFSPDGSKIVSGSSDNMIRLWDATTGHSVGEPLCGHRDSVNAVEFSPDGSRIVSGSSDWTIRMWDVETGQPVGEPVPGHGGWVRGVGISPDGSRIVSGSDDKTIRLWDASTGQPVGEPLQGHEEVVWAVTFSPDGSRIVSGSLDSTVRLWDVETGEQVGGPLLGPQDSVWTVRFSPNGSQIVAGFQDSTIQLWDADTREPIGEPLRGHRSAVCAVAFSPDGSLMASGSGDETIRLWDLETSRAVGEPLRGHRDTVCAVAFSPDGSRIASGSEDWTIRLWDVDTGQPLGEPRQGHQGVITSIGFSPDGTRVVSGSYDEAIGLWHVDSGEPVVEFLRGHQARVNGVSFLPDGLRVVSCSGDGTIRLWDARRSDNNSSQHDEESESSSLTGDLGGYYLWIRIPGFKQCSLSHDGWVHSSGKRLFWVPPDNRHGLLHPDLLLTMPTTSSFRATKIDFSRFQCGSSWTNVRTDANA</sequence>
<dbReference type="OMA" id="TIWDICH"/>